<gene>
    <name evidence="3" type="ORF">ZIOFF_006366</name>
</gene>
<reference evidence="3 4" key="1">
    <citation type="submission" date="2020-08" db="EMBL/GenBank/DDBJ databases">
        <title>Plant Genome Project.</title>
        <authorList>
            <person name="Zhang R.-G."/>
        </authorList>
    </citation>
    <scope>NUCLEOTIDE SEQUENCE [LARGE SCALE GENOMIC DNA]</scope>
    <source>
        <tissue evidence="3">Rhizome</tissue>
    </source>
</reference>
<organism evidence="3 4">
    <name type="scientific">Zingiber officinale</name>
    <name type="common">Ginger</name>
    <name type="synonym">Amomum zingiber</name>
    <dbReference type="NCBI Taxonomy" id="94328"/>
    <lineage>
        <taxon>Eukaryota</taxon>
        <taxon>Viridiplantae</taxon>
        <taxon>Streptophyta</taxon>
        <taxon>Embryophyta</taxon>
        <taxon>Tracheophyta</taxon>
        <taxon>Spermatophyta</taxon>
        <taxon>Magnoliopsida</taxon>
        <taxon>Liliopsida</taxon>
        <taxon>Zingiberales</taxon>
        <taxon>Zingiberaceae</taxon>
        <taxon>Zingiber</taxon>
    </lineage>
</organism>
<dbReference type="AlphaFoldDB" id="A0A8J5HZ62"/>
<comment type="caution">
    <text evidence="3">The sequence shown here is derived from an EMBL/GenBank/DDBJ whole genome shotgun (WGS) entry which is preliminary data.</text>
</comment>
<proteinExistence type="predicted"/>
<keyword evidence="1" id="KW-0175">Coiled coil</keyword>
<dbReference type="PANTHER" id="PTHR47543">
    <property type="entry name" value="OS08G0169600 PROTEIN"/>
    <property type="match status" value="1"/>
</dbReference>
<evidence type="ECO:0000313" key="3">
    <source>
        <dbReference type="EMBL" id="KAG6532520.1"/>
    </source>
</evidence>
<accession>A0A8J5HZ62</accession>
<dbReference type="GO" id="GO:0006368">
    <property type="term" value="P:transcription elongation by RNA polymerase II"/>
    <property type="evidence" value="ECO:0007669"/>
    <property type="project" value="InterPro"/>
</dbReference>
<feature type="compositionally biased region" description="Basic and acidic residues" evidence="2">
    <location>
        <begin position="237"/>
        <end position="257"/>
    </location>
</feature>
<protein>
    <recommendedName>
        <fullName evidence="5">Elongin-A</fullName>
    </recommendedName>
</protein>
<dbReference type="Pfam" id="PF06881">
    <property type="entry name" value="Elongin_A"/>
    <property type="match status" value="1"/>
</dbReference>
<sequence length="274" mass="31363">MEFSRKVPSLVELCTQTAIANLRYMGDVGDMDLDLLKDILPHCNIDQLTHIENSTEGRDLSPVTDGLWKRFYEQQFGSESTNIVIKRMKQKKIVFKWRLLYEAKLKEREEAQNRMAEKLKQRYAESQAKKQSRQIKICSKVPPSSKRSFWEGSGPGTNLSNVKGNLMKKAKLEYLNSHEAKVHAQIRKNSLQRNSFTSQSIYRSVKPNSFQPSNSASSSRNVKPVARKSRPALSQKDGLKKPFGDRSTHEEVDANELRELTETEKSCCSMCEKS</sequence>
<evidence type="ECO:0000256" key="1">
    <source>
        <dbReference type="SAM" id="Coils"/>
    </source>
</evidence>
<dbReference type="Gene3D" id="6.10.250.3180">
    <property type="match status" value="1"/>
</dbReference>
<feature type="compositionally biased region" description="Low complexity" evidence="2">
    <location>
        <begin position="207"/>
        <end position="224"/>
    </location>
</feature>
<feature type="region of interest" description="Disordered" evidence="2">
    <location>
        <begin position="202"/>
        <end position="257"/>
    </location>
</feature>
<evidence type="ECO:0000256" key="2">
    <source>
        <dbReference type="SAM" id="MobiDB-lite"/>
    </source>
</evidence>
<keyword evidence="4" id="KW-1185">Reference proteome</keyword>
<dbReference type="Proteomes" id="UP000734854">
    <property type="component" value="Unassembled WGS sequence"/>
</dbReference>
<dbReference type="InterPro" id="IPR010684">
    <property type="entry name" value="RNA_pol_II_trans_fac_SIII_A"/>
</dbReference>
<dbReference type="PANTHER" id="PTHR47543:SF2">
    <property type="entry name" value="RNA POLYMERASE II TRANSCRIPTION FACTOR SIII SUBUNIT A"/>
    <property type="match status" value="1"/>
</dbReference>
<evidence type="ECO:0008006" key="5">
    <source>
        <dbReference type="Google" id="ProtNLM"/>
    </source>
</evidence>
<feature type="coiled-coil region" evidence="1">
    <location>
        <begin position="101"/>
        <end position="129"/>
    </location>
</feature>
<dbReference type="EMBL" id="JACMSC010000002">
    <property type="protein sequence ID" value="KAG6532520.1"/>
    <property type="molecule type" value="Genomic_DNA"/>
</dbReference>
<name>A0A8J5HZ62_ZINOF</name>
<evidence type="ECO:0000313" key="4">
    <source>
        <dbReference type="Proteomes" id="UP000734854"/>
    </source>
</evidence>
<dbReference type="GO" id="GO:0070449">
    <property type="term" value="C:elongin complex"/>
    <property type="evidence" value="ECO:0007669"/>
    <property type="project" value="InterPro"/>
</dbReference>